<dbReference type="InterPro" id="IPR018060">
    <property type="entry name" value="HTH_AraC"/>
</dbReference>
<accession>A0A6J5DQM4</accession>
<dbReference type="InterPro" id="IPR020449">
    <property type="entry name" value="Tscrpt_reg_AraC-type_HTH"/>
</dbReference>
<dbReference type="Proteomes" id="UP000494329">
    <property type="component" value="Unassembled WGS sequence"/>
</dbReference>
<feature type="domain" description="HTH araC/xylS-type" evidence="4">
    <location>
        <begin position="216"/>
        <end position="316"/>
    </location>
</feature>
<evidence type="ECO:0000313" key="5">
    <source>
        <dbReference type="EMBL" id="CAB3755561.1"/>
    </source>
</evidence>
<keyword evidence="1" id="KW-0805">Transcription regulation</keyword>
<evidence type="ECO:0000256" key="1">
    <source>
        <dbReference type="ARBA" id="ARBA00023015"/>
    </source>
</evidence>
<dbReference type="Gene3D" id="1.10.10.60">
    <property type="entry name" value="Homeodomain-like"/>
    <property type="match status" value="1"/>
</dbReference>
<dbReference type="PANTHER" id="PTHR46796">
    <property type="entry name" value="HTH-TYPE TRANSCRIPTIONAL ACTIVATOR RHAS-RELATED"/>
    <property type="match status" value="1"/>
</dbReference>
<keyword evidence="6" id="KW-1185">Reference proteome</keyword>
<dbReference type="PROSITE" id="PS00041">
    <property type="entry name" value="HTH_ARAC_FAMILY_1"/>
    <property type="match status" value="1"/>
</dbReference>
<dbReference type="Pfam" id="PF14525">
    <property type="entry name" value="AraC_binding_2"/>
    <property type="match status" value="1"/>
</dbReference>
<sequence length="319" mass="34951">MASETNLALVNTPAGIPPITPDAWRHAIETSWGMRCDFADSDPSPMYSTHWLMGGLHLSAAQVAAQQWTWLGEPAQTDWRHDMMVVNIVQRGAVDIEQSGVCLHMTDGSMLLLDASRKYTQTVAEGTTGISVRVPRSALAQRGLRLCGHDMFIADPASADVRLLRSWIESTAAHGQGASRTARALAAEHLIDLMQILAAADPAALKRITNADAVLSRAKRFMERNIGNDTIDLPAVARAIGVSHGHLSRLFARSGTTVMRFLWQLRLERAKAMLADPHIELRISDVAQRCGFVSAAHFSRAFRKQYGATPRDVLRSPKS</sequence>
<evidence type="ECO:0000313" key="6">
    <source>
        <dbReference type="Proteomes" id="UP000494329"/>
    </source>
</evidence>
<dbReference type="PRINTS" id="PR00032">
    <property type="entry name" value="HTHARAC"/>
</dbReference>
<protein>
    <submittedName>
        <fullName evidence="5">Transcriptional activator NphR</fullName>
    </submittedName>
</protein>
<dbReference type="GO" id="GO:0043565">
    <property type="term" value="F:sequence-specific DNA binding"/>
    <property type="evidence" value="ECO:0007669"/>
    <property type="project" value="InterPro"/>
</dbReference>
<dbReference type="SUPFAM" id="SSF46689">
    <property type="entry name" value="Homeodomain-like"/>
    <property type="match status" value="1"/>
</dbReference>
<dbReference type="InterPro" id="IPR050204">
    <property type="entry name" value="AraC_XylS_family_regulators"/>
</dbReference>
<dbReference type="EMBL" id="CADIKF010000014">
    <property type="protein sequence ID" value="CAB3755561.1"/>
    <property type="molecule type" value="Genomic_DNA"/>
</dbReference>
<keyword evidence="3" id="KW-0804">Transcription</keyword>
<dbReference type="PROSITE" id="PS01124">
    <property type="entry name" value="HTH_ARAC_FAMILY_2"/>
    <property type="match status" value="1"/>
</dbReference>
<dbReference type="PANTHER" id="PTHR46796:SF6">
    <property type="entry name" value="ARAC SUBFAMILY"/>
    <property type="match status" value="1"/>
</dbReference>
<dbReference type="InterPro" id="IPR018062">
    <property type="entry name" value="HTH_AraC-typ_CS"/>
</dbReference>
<dbReference type="AlphaFoldDB" id="A0A6J5DQM4"/>
<reference evidence="5 6" key="1">
    <citation type="submission" date="2020-04" db="EMBL/GenBank/DDBJ databases">
        <authorList>
            <person name="De Canck E."/>
        </authorList>
    </citation>
    <scope>NUCLEOTIDE SEQUENCE [LARGE SCALE GENOMIC DNA]</scope>
    <source>
        <strain evidence="5 6">LMG 29739</strain>
    </source>
</reference>
<dbReference type="Pfam" id="PF12833">
    <property type="entry name" value="HTH_18"/>
    <property type="match status" value="1"/>
</dbReference>
<dbReference type="GO" id="GO:0003700">
    <property type="term" value="F:DNA-binding transcription factor activity"/>
    <property type="evidence" value="ECO:0007669"/>
    <property type="project" value="InterPro"/>
</dbReference>
<gene>
    <name evidence="5" type="primary">nphR_1</name>
    <name evidence="5" type="ORF">LMG29739_02202</name>
</gene>
<evidence type="ECO:0000256" key="2">
    <source>
        <dbReference type="ARBA" id="ARBA00023125"/>
    </source>
</evidence>
<keyword evidence="2" id="KW-0238">DNA-binding</keyword>
<proteinExistence type="predicted"/>
<evidence type="ECO:0000256" key="3">
    <source>
        <dbReference type="ARBA" id="ARBA00023163"/>
    </source>
</evidence>
<dbReference type="SMART" id="SM00342">
    <property type="entry name" value="HTH_ARAC"/>
    <property type="match status" value="1"/>
</dbReference>
<organism evidence="5 6">
    <name type="scientific">Paraburkholderia solisilvae</name>
    <dbReference type="NCBI Taxonomy" id="624376"/>
    <lineage>
        <taxon>Bacteria</taxon>
        <taxon>Pseudomonadati</taxon>
        <taxon>Pseudomonadota</taxon>
        <taxon>Betaproteobacteria</taxon>
        <taxon>Burkholderiales</taxon>
        <taxon>Burkholderiaceae</taxon>
        <taxon>Paraburkholderia</taxon>
    </lineage>
</organism>
<evidence type="ECO:0000259" key="4">
    <source>
        <dbReference type="PROSITE" id="PS01124"/>
    </source>
</evidence>
<name>A0A6J5DQM4_9BURK</name>
<dbReference type="InterPro" id="IPR035418">
    <property type="entry name" value="AraC-bd_2"/>
</dbReference>
<dbReference type="InterPro" id="IPR009057">
    <property type="entry name" value="Homeodomain-like_sf"/>
</dbReference>